<dbReference type="EMBL" id="CP102294">
    <property type="protein sequence ID" value="UWN57187.1"/>
    <property type="molecule type" value="Genomic_DNA"/>
</dbReference>
<sequence length="952" mass="106585">MKNTYFKLSAVLLLAALLLGGARLGAQSLILTSDEQLNDLMDPDKKLDLSLGYTPYHASLRDICEQGQKQGSKQMVFAFDEFFRQYRQHAGTERRLTPDMDEYVEKIKFVSDFAKKYDIGLCLSLLSPLELGTAYKNQTGHSGRWLAYKVGLRDGSTGKFSVPIWEQLYWTNNKGKTPVKLKGVKAYAFKEKPVGNSPFRAVNPDEIVELKEVKYEAMDTYDSDNFVPGVGNTGNLMRLLRVYGEGGGLEGYDRVMVLLEYETQEMDYFNEDALPFLKALMKKYHDNDINLTALYSDEMHIQQDWFYFSHHENGQFAERYLTESMADKYRKKFGQPFDDKYMLYFAYGAPNYQPTVEAVVNVQYVMGDTPEDIHRTFLLRDRYYRMLNDEVVDLFKAAKDYAEELFGRELETSAHASWAQSPTIDYWNYEKRNGSANQYEYTSNFIWGNTVHQAAAACYDYFKWSEYLEPTGNDFAEGGWADRDYYGAAMAASIAVVNEYPVAYAAAWGMPAEVYDWKMSVNDAFGTKAGKPMDMLTGHVTRDVDVLILYPMNLVAAEERFGSWMAQYGYANYLTADKLLAMGEVTADGKVKVGDKTYGTLVAMFEVLPEKGLLDMMGRLAKAGGKVVWFSAPPLIDKAGGNCAAAWSELFGAKYEHDVYMGEMAPGRVVSFCNDFAAIPQQTVLTDFLVDRIYPVEADGAQVVAKCGNQVLGTLKKLPGGGALCYIGMRPRDDQSQSLGYETRTLFEVLNAVGAYPATGKFAGVNDNPSYVSRTTDYFATSFPNGATAVVKHYRTHPESWPGGFSRNREEDVKALEANPLPCDRMELRGLKVNGHEVTYDGKISMAFRTGADGKLVSFFGRECDGVTIDGVRYSFSEQPVSRIVFAPSLADEKVTEVLVEGQGRVTLPLAGGKKKPVVKLGKKTIKTEVADGQLVLDVDPSISGHWLTVHR</sequence>
<proteinExistence type="predicted"/>
<evidence type="ECO:0000313" key="2">
    <source>
        <dbReference type="Proteomes" id="UP001059295"/>
    </source>
</evidence>
<evidence type="ECO:0000313" key="1">
    <source>
        <dbReference type="EMBL" id="UWN57187.1"/>
    </source>
</evidence>
<dbReference type="Proteomes" id="UP001059295">
    <property type="component" value="Chromosome"/>
</dbReference>
<accession>A0ABY5UZ63</accession>
<organism evidence="1 2">
    <name type="scientific">Alistipes ihumii AP11</name>
    <dbReference type="NCBI Taxonomy" id="1211813"/>
    <lineage>
        <taxon>Bacteria</taxon>
        <taxon>Pseudomonadati</taxon>
        <taxon>Bacteroidota</taxon>
        <taxon>Bacteroidia</taxon>
        <taxon>Bacteroidales</taxon>
        <taxon>Rikenellaceae</taxon>
        <taxon>Alistipes</taxon>
    </lineage>
</organism>
<evidence type="ECO:0008006" key="3">
    <source>
        <dbReference type="Google" id="ProtNLM"/>
    </source>
</evidence>
<keyword evidence="2" id="KW-1185">Reference proteome</keyword>
<reference evidence="1" key="1">
    <citation type="journal article" date="2022" name="Cell">
        <title>Design, construction, and in vivo augmentation of a complex gut microbiome.</title>
        <authorList>
            <person name="Cheng A.G."/>
            <person name="Ho P.Y."/>
            <person name="Aranda-Diaz A."/>
            <person name="Jain S."/>
            <person name="Yu F.B."/>
            <person name="Meng X."/>
            <person name="Wang M."/>
            <person name="Iakiviak M."/>
            <person name="Nagashima K."/>
            <person name="Zhao A."/>
            <person name="Murugkar P."/>
            <person name="Patil A."/>
            <person name="Atabakhsh K."/>
            <person name="Weakley A."/>
            <person name="Yan J."/>
            <person name="Brumbaugh A.R."/>
            <person name="Higginbottom S."/>
            <person name="Dimas A."/>
            <person name="Shiver A.L."/>
            <person name="Deutschbauer A."/>
            <person name="Neff N."/>
            <person name="Sonnenburg J.L."/>
            <person name="Huang K.C."/>
            <person name="Fischbach M.A."/>
        </authorList>
    </citation>
    <scope>NUCLEOTIDE SEQUENCE</scope>
    <source>
        <strain evidence="1">AP11</strain>
    </source>
</reference>
<name>A0ABY5UZ63_9BACT</name>
<dbReference type="RefSeq" id="WP_019245445.1">
    <property type="nucleotide sequence ID" value="NZ_CAPH01000007.1"/>
</dbReference>
<dbReference type="GeneID" id="82892307"/>
<gene>
    <name evidence="1" type="ORF">NQ491_11195</name>
</gene>
<protein>
    <recommendedName>
        <fullName evidence="3">Glycoside hydrolase family 42 N-terminal domain-containing protein</fullName>
    </recommendedName>
</protein>